<keyword evidence="2" id="KW-0067">ATP-binding</keyword>
<dbReference type="Proteomes" id="UP001596060">
    <property type="component" value="Unassembled WGS sequence"/>
</dbReference>
<keyword evidence="3" id="KW-1185">Reference proteome</keyword>
<keyword evidence="2" id="KW-0547">Nucleotide-binding</keyword>
<reference evidence="3" key="1">
    <citation type="journal article" date="2019" name="Int. J. Syst. Evol. Microbiol.">
        <title>The Global Catalogue of Microorganisms (GCM) 10K type strain sequencing project: providing services to taxonomists for standard genome sequencing and annotation.</title>
        <authorList>
            <consortium name="The Broad Institute Genomics Platform"/>
            <consortium name="The Broad Institute Genome Sequencing Center for Infectious Disease"/>
            <person name="Wu L."/>
            <person name="Ma J."/>
        </authorList>
    </citation>
    <scope>NUCLEOTIDE SEQUENCE [LARGE SCALE GENOMIC DNA]</scope>
    <source>
        <strain evidence="3">CCUG 43117</strain>
    </source>
</reference>
<comment type="caution">
    <text evidence="2">The sequence shown here is derived from an EMBL/GenBank/DDBJ whole genome shotgun (WGS) entry which is preliminary data.</text>
</comment>
<accession>A0ABW0P3T2</accession>
<protein>
    <submittedName>
        <fullName evidence="2">ATP-binding protein</fullName>
    </submittedName>
</protein>
<dbReference type="GO" id="GO:0005524">
    <property type="term" value="F:ATP binding"/>
    <property type="evidence" value="ECO:0007669"/>
    <property type="project" value="UniProtKB-KW"/>
</dbReference>
<name>A0ABW0P3T2_9HYPH</name>
<organism evidence="2 3">
    <name type="scientific">Bosea massiliensis</name>
    <dbReference type="NCBI Taxonomy" id="151419"/>
    <lineage>
        <taxon>Bacteria</taxon>
        <taxon>Pseudomonadati</taxon>
        <taxon>Pseudomonadota</taxon>
        <taxon>Alphaproteobacteria</taxon>
        <taxon>Hyphomicrobiales</taxon>
        <taxon>Boseaceae</taxon>
        <taxon>Bosea</taxon>
    </lineage>
</organism>
<sequence>MSIEPPPIDPGLRAEINAARDAMGRRLVLTRNFHRIEDAVVRQFNSLTSTRTAAASWGPGNRPPSKAVVISGPFRTGKTWLVNAALASLKPIVAGYIEVSPNPLSVECPSHFEMTGLGRNILDRLQLLPARSLGPTETMERVTRRLGIVRPTQLRIDEFQRTLHPVKVGPLRLDQERLRIWGQIQLLLDDPYWPTPIILTGLPEIITVLEQPRMGFLRDRCETVLALASMTPGDTEDVHELEGGFDQFGDAVGVRAERTRDDELPERLMLASNYAMGLAFELTHRAIENALENRRARFDIEDFAAVYARKTGAEDAANPFLARDWIRVDPKRLLAKDTNQKPAGD</sequence>
<dbReference type="Gene3D" id="3.40.50.300">
    <property type="entry name" value="P-loop containing nucleotide triphosphate hydrolases"/>
    <property type="match status" value="1"/>
</dbReference>
<feature type="domain" description="ORC1/DEAH AAA+ ATPase" evidence="1">
    <location>
        <begin position="67"/>
        <end position="208"/>
    </location>
</feature>
<dbReference type="RefSeq" id="WP_377817353.1">
    <property type="nucleotide sequence ID" value="NZ_JBHSLU010000062.1"/>
</dbReference>
<dbReference type="InterPro" id="IPR027417">
    <property type="entry name" value="P-loop_NTPase"/>
</dbReference>
<evidence type="ECO:0000259" key="1">
    <source>
        <dbReference type="Pfam" id="PF13401"/>
    </source>
</evidence>
<proteinExistence type="predicted"/>
<dbReference type="Pfam" id="PF13401">
    <property type="entry name" value="AAA_22"/>
    <property type="match status" value="1"/>
</dbReference>
<evidence type="ECO:0000313" key="3">
    <source>
        <dbReference type="Proteomes" id="UP001596060"/>
    </source>
</evidence>
<dbReference type="SUPFAM" id="SSF52540">
    <property type="entry name" value="P-loop containing nucleoside triphosphate hydrolases"/>
    <property type="match status" value="1"/>
</dbReference>
<dbReference type="InterPro" id="IPR049945">
    <property type="entry name" value="AAA_22"/>
</dbReference>
<evidence type="ECO:0000313" key="2">
    <source>
        <dbReference type="EMBL" id="MFC5507075.1"/>
    </source>
</evidence>
<dbReference type="EMBL" id="JBHSLU010000062">
    <property type="protein sequence ID" value="MFC5507075.1"/>
    <property type="molecule type" value="Genomic_DNA"/>
</dbReference>
<gene>
    <name evidence="2" type="ORF">ACFPN9_17700</name>
</gene>